<proteinExistence type="predicted"/>
<evidence type="ECO:0000313" key="3">
    <source>
        <dbReference type="EMBL" id="PRQ48737.1"/>
    </source>
</evidence>
<accession>A0A2P6RQQ2</accession>
<evidence type="ECO:0000256" key="1">
    <source>
        <dbReference type="SAM" id="SignalP"/>
    </source>
</evidence>
<feature type="signal peptide" evidence="1">
    <location>
        <begin position="1"/>
        <end position="35"/>
    </location>
</feature>
<dbReference type="InterPro" id="IPR001962">
    <property type="entry name" value="Asn_synthase"/>
</dbReference>
<name>A0A2P6RQQ2_ROSCH</name>
<feature type="chain" id="PRO_5015183078" evidence="1">
    <location>
        <begin position="36"/>
        <end position="94"/>
    </location>
</feature>
<evidence type="ECO:0000259" key="2">
    <source>
        <dbReference type="Pfam" id="PF00733"/>
    </source>
</evidence>
<keyword evidence="3" id="KW-0436">Ligase</keyword>
<dbReference type="GO" id="GO:0006529">
    <property type="term" value="P:asparagine biosynthetic process"/>
    <property type="evidence" value="ECO:0007669"/>
    <property type="project" value="InterPro"/>
</dbReference>
<protein>
    <submittedName>
        <fullName evidence="3">Putative asparagine synthase (Glutamine-hydrolyzing)</fullName>
        <ecNumber evidence="3">6.3.5.4</ecNumber>
    </submittedName>
</protein>
<dbReference type="EMBL" id="PDCK01000040">
    <property type="protein sequence ID" value="PRQ48737.1"/>
    <property type="molecule type" value="Genomic_DNA"/>
</dbReference>
<dbReference type="Gene3D" id="3.40.50.620">
    <property type="entry name" value="HUPs"/>
    <property type="match status" value="1"/>
</dbReference>
<evidence type="ECO:0000313" key="4">
    <source>
        <dbReference type="Proteomes" id="UP000238479"/>
    </source>
</evidence>
<dbReference type="InterPro" id="IPR014729">
    <property type="entry name" value="Rossmann-like_a/b/a_fold"/>
</dbReference>
<dbReference type="Gramene" id="PRQ48737">
    <property type="protein sequence ID" value="PRQ48737"/>
    <property type="gene ID" value="RchiOBHm_Chr2g0114081"/>
</dbReference>
<sequence length="94" mass="10944">MYHSVFFCPKGWTHHSLLLWLVAIWLNQKLQVSGGHSYIPFALAWSLQGSPDLKAAKEVADYLGTHHHEFHFTVHVIYKAQGWRLGFLRFRIQA</sequence>
<keyword evidence="1" id="KW-0732">Signal</keyword>
<organism evidence="3 4">
    <name type="scientific">Rosa chinensis</name>
    <name type="common">China rose</name>
    <dbReference type="NCBI Taxonomy" id="74649"/>
    <lineage>
        <taxon>Eukaryota</taxon>
        <taxon>Viridiplantae</taxon>
        <taxon>Streptophyta</taxon>
        <taxon>Embryophyta</taxon>
        <taxon>Tracheophyta</taxon>
        <taxon>Spermatophyta</taxon>
        <taxon>Magnoliopsida</taxon>
        <taxon>eudicotyledons</taxon>
        <taxon>Gunneridae</taxon>
        <taxon>Pentapetalae</taxon>
        <taxon>rosids</taxon>
        <taxon>fabids</taxon>
        <taxon>Rosales</taxon>
        <taxon>Rosaceae</taxon>
        <taxon>Rosoideae</taxon>
        <taxon>Rosoideae incertae sedis</taxon>
        <taxon>Rosa</taxon>
    </lineage>
</organism>
<dbReference type="AlphaFoldDB" id="A0A2P6RQQ2"/>
<reference evidence="3 4" key="1">
    <citation type="journal article" date="2018" name="Nat. Genet.">
        <title>The Rosa genome provides new insights in the design of modern roses.</title>
        <authorList>
            <person name="Bendahmane M."/>
        </authorList>
    </citation>
    <scope>NUCLEOTIDE SEQUENCE [LARGE SCALE GENOMIC DNA]</scope>
    <source>
        <strain evidence="4">cv. Old Blush</strain>
    </source>
</reference>
<keyword evidence="4" id="KW-1185">Reference proteome</keyword>
<dbReference type="Pfam" id="PF00733">
    <property type="entry name" value="Asn_synthase"/>
    <property type="match status" value="1"/>
</dbReference>
<comment type="caution">
    <text evidence="3">The sequence shown here is derived from an EMBL/GenBank/DDBJ whole genome shotgun (WGS) entry which is preliminary data.</text>
</comment>
<dbReference type="Proteomes" id="UP000238479">
    <property type="component" value="Chromosome 2"/>
</dbReference>
<dbReference type="STRING" id="74649.A0A2P6RQQ2"/>
<gene>
    <name evidence="3" type="ORF">RchiOBHm_Chr2g0114081</name>
</gene>
<dbReference type="GO" id="GO:0004066">
    <property type="term" value="F:asparagine synthase (glutamine-hydrolyzing) activity"/>
    <property type="evidence" value="ECO:0007669"/>
    <property type="project" value="UniProtKB-EC"/>
</dbReference>
<dbReference type="EC" id="6.3.5.4" evidence="3"/>
<feature type="domain" description="Asparagine synthetase" evidence="2">
    <location>
        <begin position="41"/>
        <end position="74"/>
    </location>
</feature>